<keyword evidence="4" id="KW-1185">Reference proteome</keyword>
<dbReference type="Proteomes" id="UP000037460">
    <property type="component" value="Unassembled WGS sequence"/>
</dbReference>
<sequence>MFWHWLAVTTIGAVTTIDSKAAVVDPASYHAAVDAFRQAIEAAPAEAASKMQLAELLLGHVTGWGHAPSDALDATCAEIGSLMRQVLDSPASMGSSSSAGRLRHSAALFHARALRVHTKSRDKAAAFLQEELARDGLTQKRRIELMIEQAHQYLQHYDLAEALKLYQAAYDAAPQHAPAFASVRHAAKQGGAMVLAVQARCMMPAHTGSVEACQEALAIFLEVPDEHMEPTSWMMRGYILR</sequence>
<organism evidence="3 4">
    <name type="scientific">Chrysochromulina tobinii</name>
    <dbReference type="NCBI Taxonomy" id="1460289"/>
    <lineage>
        <taxon>Eukaryota</taxon>
        <taxon>Haptista</taxon>
        <taxon>Haptophyta</taxon>
        <taxon>Prymnesiophyceae</taxon>
        <taxon>Prymnesiales</taxon>
        <taxon>Chrysochromulinaceae</taxon>
        <taxon>Chrysochromulina</taxon>
    </lineage>
</organism>
<evidence type="ECO:0000313" key="3">
    <source>
        <dbReference type="EMBL" id="KOO30747.1"/>
    </source>
</evidence>
<keyword evidence="2" id="KW-0732">Signal</keyword>
<comment type="caution">
    <text evidence="3">The sequence shown here is derived from an EMBL/GenBank/DDBJ whole genome shotgun (WGS) entry which is preliminary data.</text>
</comment>
<dbReference type="PROSITE" id="PS50005">
    <property type="entry name" value="TPR"/>
    <property type="match status" value="1"/>
</dbReference>
<dbReference type="EMBL" id="JWZX01002170">
    <property type="protein sequence ID" value="KOO30747.1"/>
    <property type="molecule type" value="Genomic_DNA"/>
</dbReference>
<feature type="signal peptide" evidence="2">
    <location>
        <begin position="1"/>
        <end position="21"/>
    </location>
</feature>
<feature type="repeat" description="TPR" evidence="1">
    <location>
        <begin position="143"/>
        <end position="176"/>
    </location>
</feature>
<name>A0A0M0JWN8_9EUKA</name>
<proteinExistence type="predicted"/>
<evidence type="ECO:0000256" key="1">
    <source>
        <dbReference type="PROSITE-ProRule" id="PRU00339"/>
    </source>
</evidence>
<feature type="chain" id="PRO_5005602161" evidence="2">
    <location>
        <begin position="22"/>
        <end position="241"/>
    </location>
</feature>
<dbReference type="AlphaFoldDB" id="A0A0M0JWN8"/>
<gene>
    <name evidence="3" type="ORF">Ctob_003064</name>
</gene>
<reference evidence="4" key="1">
    <citation type="journal article" date="2015" name="PLoS Genet.">
        <title>Genome Sequence and Transcriptome Analyses of Chrysochromulina tobin: Metabolic Tools for Enhanced Algal Fitness in the Prominent Order Prymnesiales (Haptophyceae).</title>
        <authorList>
            <person name="Hovde B.T."/>
            <person name="Deodato C.R."/>
            <person name="Hunsperger H.M."/>
            <person name="Ryken S.A."/>
            <person name="Yost W."/>
            <person name="Jha R.K."/>
            <person name="Patterson J."/>
            <person name="Monnat R.J. Jr."/>
            <person name="Barlow S.B."/>
            <person name="Starkenburg S.R."/>
            <person name="Cattolico R.A."/>
        </authorList>
    </citation>
    <scope>NUCLEOTIDE SEQUENCE</scope>
    <source>
        <strain evidence="4">CCMP291</strain>
    </source>
</reference>
<evidence type="ECO:0000256" key="2">
    <source>
        <dbReference type="SAM" id="SignalP"/>
    </source>
</evidence>
<protein>
    <submittedName>
        <fullName evidence="3">Uncharacterized protein</fullName>
    </submittedName>
</protein>
<dbReference type="InterPro" id="IPR019734">
    <property type="entry name" value="TPR_rpt"/>
</dbReference>
<evidence type="ECO:0000313" key="4">
    <source>
        <dbReference type="Proteomes" id="UP000037460"/>
    </source>
</evidence>
<accession>A0A0M0JWN8</accession>
<keyword evidence="1" id="KW-0802">TPR repeat</keyword>